<evidence type="ECO:0000259" key="2">
    <source>
        <dbReference type="Pfam" id="PF24758"/>
    </source>
</evidence>
<feature type="non-terminal residue" evidence="3">
    <location>
        <position position="1"/>
    </location>
</feature>
<dbReference type="SUPFAM" id="SSF52047">
    <property type="entry name" value="RNI-like"/>
    <property type="match status" value="1"/>
</dbReference>
<sequence>FKGFLYLDQLELVGVHFVNDCFESFLSKCPVLQRLVLHGCSGVHHLNICGSKLHQLFVKVGDDFNSISLENAPNLTEVSVMLDKVVLGLESDPAESGLVKFMDDLSKVEVLRLSGKFLQKCSNLLELYIGFYGRAKHEKMSGYLKLWTAQCFPLANFIWSSLTISRVSLLSLSLSGSFSLATAITRDNELHGAPDQTSEALRMSGKLLQLRVALEKKLIVEFTILLVLLSYIGVFGLEPLEALRMSRKLLQLRVPSTVSIDFSSGQ</sequence>
<feature type="domain" description="F-box/LRR-repeat protein 15/At3g58940/PEG3-like LRR" evidence="2">
    <location>
        <begin position="4"/>
        <end position="79"/>
    </location>
</feature>
<dbReference type="PANTHER" id="PTHR34145:SF28">
    <property type="entry name" value="F-BOX DOMAIN-CONTAINING PROTEIN"/>
    <property type="match status" value="1"/>
</dbReference>
<keyword evidence="1" id="KW-0472">Membrane</keyword>
<evidence type="ECO:0000313" key="4">
    <source>
        <dbReference type="Proteomes" id="UP000823775"/>
    </source>
</evidence>
<organism evidence="3 4">
    <name type="scientific">Datura stramonium</name>
    <name type="common">Jimsonweed</name>
    <name type="synonym">Common thornapple</name>
    <dbReference type="NCBI Taxonomy" id="4076"/>
    <lineage>
        <taxon>Eukaryota</taxon>
        <taxon>Viridiplantae</taxon>
        <taxon>Streptophyta</taxon>
        <taxon>Embryophyta</taxon>
        <taxon>Tracheophyta</taxon>
        <taxon>Spermatophyta</taxon>
        <taxon>Magnoliopsida</taxon>
        <taxon>eudicotyledons</taxon>
        <taxon>Gunneridae</taxon>
        <taxon>Pentapetalae</taxon>
        <taxon>asterids</taxon>
        <taxon>lamiids</taxon>
        <taxon>Solanales</taxon>
        <taxon>Solanaceae</taxon>
        <taxon>Solanoideae</taxon>
        <taxon>Datureae</taxon>
        <taxon>Datura</taxon>
    </lineage>
</organism>
<dbReference type="Pfam" id="PF24758">
    <property type="entry name" value="LRR_At5g56370"/>
    <property type="match status" value="1"/>
</dbReference>
<dbReference type="Proteomes" id="UP000823775">
    <property type="component" value="Unassembled WGS sequence"/>
</dbReference>
<proteinExistence type="predicted"/>
<gene>
    <name evidence="3" type="ORF">HAX54_039513</name>
</gene>
<accession>A0ABS8Y8B6</accession>
<dbReference type="EMBL" id="JACEIK010054892">
    <property type="protein sequence ID" value="MCE5167149.1"/>
    <property type="molecule type" value="Genomic_DNA"/>
</dbReference>
<name>A0ABS8Y8B6_DATST</name>
<protein>
    <recommendedName>
        <fullName evidence="2">F-box/LRR-repeat protein 15/At3g58940/PEG3-like LRR domain-containing protein</fullName>
    </recommendedName>
</protein>
<feature type="transmembrane region" description="Helical" evidence="1">
    <location>
        <begin position="218"/>
        <end position="237"/>
    </location>
</feature>
<keyword evidence="1" id="KW-0812">Transmembrane</keyword>
<reference evidence="3 4" key="1">
    <citation type="journal article" date="2021" name="BMC Genomics">
        <title>Datura genome reveals duplications of psychoactive alkaloid biosynthetic genes and high mutation rate following tissue culture.</title>
        <authorList>
            <person name="Rajewski A."/>
            <person name="Carter-House D."/>
            <person name="Stajich J."/>
            <person name="Litt A."/>
        </authorList>
    </citation>
    <scope>NUCLEOTIDE SEQUENCE [LARGE SCALE GENOMIC DNA]</scope>
    <source>
        <strain evidence="3">AR-01</strain>
    </source>
</reference>
<dbReference type="InterPro" id="IPR053772">
    <property type="entry name" value="At1g61320/At1g61330-like"/>
</dbReference>
<dbReference type="InterPro" id="IPR055411">
    <property type="entry name" value="LRR_FXL15/At3g58940/PEG3-like"/>
</dbReference>
<keyword evidence="1" id="KW-1133">Transmembrane helix</keyword>
<keyword evidence="4" id="KW-1185">Reference proteome</keyword>
<evidence type="ECO:0000256" key="1">
    <source>
        <dbReference type="SAM" id="Phobius"/>
    </source>
</evidence>
<dbReference type="InterPro" id="IPR032675">
    <property type="entry name" value="LRR_dom_sf"/>
</dbReference>
<comment type="caution">
    <text evidence="3">The sequence shown here is derived from an EMBL/GenBank/DDBJ whole genome shotgun (WGS) entry which is preliminary data.</text>
</comment>
<dbReference type="Gene3D" id="3.80.10.10">
    <property type="entry name" value="Ribonuclease Inhibitor"/>
    <property type="match status" value="1"/>
</dbReference>
<dbReference type="PANTHER" id="PTHR34145">
    <property type="entry name" value="OS02G0105600 PROTEIN"/>
    <property type="match status" value="1"/>
</dbReference>
<evidence type="ECO:0000313" key="3">
    <source>
        <dbReference type="EMBL" id="MCE5167149.1"/>
    </source>
</evidence>